<dbReference type="Pfam" id="PF00293">
    <property type="entry name" value="NUDIX"/>
    <property type="match status" value="1"/>
</dbReference>
<protein>
    <submittedName>
        <fullName evidence="5">NUDIX domain-containing protein</fullName>
    </submittedName>
</protein>
<reference evidence="5 6" key="1">
    <citation type="submission" date="2024-10" db="EMBL/GenBank/DDBJ databases">
        <title>The Natural Products Discovery Center: Release of the First 8490 Sequenced Strains for Exploring Actinobacteria Biosynthetic Diversity.</title>
        <authorList>
            <person name="Kalkreuter E."/>
            <person name="Kautsar S.A."/>
            <person name="Yang D."/>
            <person name="Bader C.D."/>
            <person name="Teijaro C.N."/>
            <person name="Fluegel L."/>
            <person name="Davis C.M."/>
            <person name="Simpson J.R."/>
            <person name="Lauterbach L."/>
            <person name="Steele A.D."/>
            <person name="Gui C."/>
            <person name="Meng S."/>
            <person name="Li G."/>
            <person name="Viehrig K."/>
            <person name="Ye F."/>
            <person name="Su P."/>
            <person name="Kiefer A.F."/>
            <person name="Nichols A."/>
            <person name="Cepeda A.J."/>
            <person name="Yan W."/>
            <person name="Fan B."/>
            <person name="Jiang Y."/>
            <person name="Adhikari A."/>
            <person name="Zheng C.-J."/>
            <person name="Schuster L."/>
            <person name="Cowan T.M."/>
            <person name="Smanski M.J."/>
            <person name="Chevrette M.G."/>
            <person name="De Carvalho L.P.S."/>
            <person name="Shen B."/>
        </authorList>
    </citation>
    <scope>NUCLEOTIDE SEQUENCE [LARGE SCALE GENOMIC DNA]</scope>
    <source>
        <strain evidence="5 6">NPDC050545</strain>
    </source>
</reference>
<evidence type="ECO:0000313" key="5">
    <source>
        <dbReference type="EMBL" id="MFI6504396.1"/>
    </source>
</evidence>
<gene>
    <name evidence="5" type="ORF">ACIBG2_43920</name>
</gene>
<evidence type="ECO:0000256" key="2">
    <source>
        <dbReference type="ARBA" id="ARBA00022801"/>
    </source>
</evidence>
<dbReference type="Gene3D" id="3.90.79.10">
    <property type="entry name" value="Nucleoside Triphosphate Pyrophosphohydrolase"/>
    <property type="match status" value="1"/>
</dbReference>
<keyword evidence="2" id="KW-0378">Hydrolase</keyword>
<proteinExistence type="predicted"/>
<dbReference type="InterPro" id="IPR020476">
    <property type="entry name" value="Nudix_hydrolase"/>
</dbReference>
<dbReference type="PRINTS" id="PR00502">
    <property type="entry name" value="NUDIXFAMILY"/>
</dbReference>
<comment type="caution">
    <text evidence="5">The sequence shown here is derived from an EMBL/GenBank/DDBJ whole genome shotgun (WGS) entry which is preliminary data.</text>
</comment>
<dbReference type="EMBL" id="JBITGY010000014">
    <property type="protein sequence ID" value="MFI6504396.1"/>
    <property type="molecule type" value="Genomic_DNA"/>
</dbReference>
<evidence type="ECO:0000313" key="6">
    <source>
        <dbReference type="Proteomes" id="UP001612741"/>
    </source>
</evidence>
<dbReference type="Proteomes" id="UP001612741">
    <property type="component" value="Unassembled WGS sequence"/>
</dbReference>
<feature type="domain" description="Nudix hydrolase" evidence="4">
    <location>
        <begin position="10"/>
        <end position="139"/>
    </location>
</feature>
<dbReference type="InterPro" id="IPR015797">
    <property type="entry name" value="NUDIX_hydrolase-like_dom_sf"/>
</dbReference>
<name>A0ABW7Z8A2_9ACTN</name>
<evidence type="ECO:0000256" key="1">
    <source>
        <dbReference type="ARBA" id="ARBA00001946"/>
    </source>
</evidence>
<accession>A0ABW7Z8A2</accession>
<dbReference type="CDD" id="cd18876">
    <property type="entry name" value="NUDIX_Hydrolase"/>
    <property type="match status" value="1"/>
</dbReference>
<organism evidence="5 6">
    <name type="scientific">Nonomuraea typhae</name>
    <dbReference type="NCBI Taxonomy" id="2603600"/>
    <lineage>
        <taxon>Bacteria</taxon>
        <taxon>Bacillati</taxon>
        <taxon>Actinomycetota</taxon>
        <taxon>Actinomycetes</taxon>
        <taxon>Streptosporangiales</taxon>
        <taxon>Streptosporangiaceae</taxon>
        <taxon>Nonomuraea</taxon>
    </lineage>
</organism>
<sequence>MSDHDAPPFARALAAAGVLFFDRDRRVLLVKPAYKEYRDIPGGYIEPGETPYAASVREVREELGIEPPIGRLLVVDWAPHPEEGDKILFVFDGGVIDEATLKRISFADKELTGYSFHSADELDGLLIERLARRVKAAVAAREQGETVYLEYGRALAAE</sequence>
<dbReference type="SUPFAM" id="SSF55811">
    <property type="entry name" value="Nudix"/>
    <property type="match status" value="1"/>
</dbReference>
<evidence type="ECO:0000259" key="4">
    <source>
        <dbReference type="PROSITE" id="PS51462"/>
    </source>
</evidence>
<dbReference type="InterPro" id="IPR000086">
    <property type="entry name" value="NUDIX_hydrolase_dom"/>
</dbReference>
<dbReference type="RefSeq" id="WP_397090138.1">
    <property type="nucleotide sequence ID" value="NZ_JBITGY010000014.1"/>
</dbReference>
<dbReference type="PANTHER" id="PTHR43046">
    <property type="entry name" value="GDP-MANNOSE MANNOSYL HYDROLASE"/>
    <property type="match status" value="1"/>
</dbReference>
<evidence type="ECO:0000256" key="3">
    <source>
        <dbReference type="ARBA" id="ARBA00022842"/>
    </source>
</evidence>
<comment type="cofactor">
    <cofactor evidence="1">
        <name>Mg(2+)</name>
        <dbReference type="ChEBI" id="CHEBI:18420"/>
    </cofactor>
</comment>
<dbReference type="PROSITE" id="PS51462">
    <property type="entry name" value="NUDIX"/>
    <property type="match status" value="1"/>
</dbReference>
<keyword evidence="6" id="KW-1185">Reference proteome</keyword>
<keyword evidence="3" id="KW-0460">Magnesium</keyword>
<dbReference type="PANTHER" id="PTHR43046:SF12">
    <property type="entry name" value="GDP-MANNOSE MANNOSYL HYDROLASE"/>
    <property type="match status" value="1"/>
</dbReference>